<comment type="subcellular location">
    <subcellularLocation>
        <location evidence="1">Membrane</location>
        <topology evidence="1">Multi-pass membrane protein</topology>
    </subcellularLocation>
</comment>
<keyword evidence="4 6" id="KW-0472">Membrane</keyword>
<feature type="domain" description="NADH:quinone oxidoreductase/Mrp antiporter transmembrane" evidence="7">
    <location>
        <begin position="115"/>
        <end position="335"/>
    </location>
</feature>
<comment type="caution">
    <text evidence="9">The sequence shown here is derived from an EMBL/GenBank/DDBJ whole genome shotgun (WGS) entry which is preliminary data.</text>
</comment>
<proteinExistence type="predicted"/>
<evidence type="ECO:0000259" key="8">
    <source>
        <dbReference type="Pfam" id="PF00662"/>
    </source>
</evidence>
<feature type="domain" description="NADH-Ubiquinone oxidoreductase (complex I) chain 5 N-terminal" evidence="8">
    <location>
        <begin position="60"/>
        <end position="99"/>
    </location>
</feature>
<feature type="transmembrane region" description="Helical" evidence="6">
    <location>
        <begin position="65"/>
        <end position="86"/>
    </location>
</feature>
<dbReference type="InterPro" id="IPR001750">
    <property type="entry name" value="ND/Mrp_TM"/>
</dbReference>
<dbReference type="GO" id="GO:0015990">
    <property type="term" value="P:electron transport coupled proton transport"/>
    <property type="evidence" value="ECO:0007669"/>
    <property type="project" value="TreeGrafter"/>
</dbReference>
<evidence type="ECO:0000256" key="6">
    <source>
        <dbReference type="SAM" id="Phobius"/>
    </source>
</evidence>
<organism evidence="9 10">
    <name type="scientific">Haloterrigena gelatinilytica</name>
    <dbReference type="NCBI Taxonomy" id="2741724"/>
    <lineage>
        <taxon>Archaea</taxon>
        <taxon>Methanobacteriati</taxon>
        <taxon>Methanobacteriota</taxon>
        <taxon>Stenosarchaea group</taxon>
        <taxon>Halobacteria</taxon>
        <taxon>Halobacteriales</taxon>
        <taxon>Natrialbaceae</taxon>
        <taxon>Haloterrigena</taxon>
    </lineage>
</organism>
<dbReference type="PRINTS" id="PR01434">
    <property type="entry name" value="NADHDHGNASE5"/>
</dbReference>
<dbReference type="GO" id="GO:0003954">
    <property type="term" value="F:NADH dehydrogenase activity"/>
    <property type="evidence" value="ECO:0007669"/>
    <property type="project" value="TreeGrafter"/>
</dbReference>
<dbReference type="RefSeq" id="WP_174701432.1">
    <property type="nucleotide sequence ID" value="NZ_JABURA010000001.1"/>
</dbReference>
<sequence length="499" mass="52608">MTDESAPTSDDAVAQLSEPTPSTSLVPRASTRTVWTLFALSVGVLALAARSGAGWEFAGALRVDGLTAVMWVVVTFFSGIVHSYSRRYMAGDRHIDRFYYRVLGFTLVVMTLTAADHVALFAAAWLAMGLLMASLIGHVREWEQARAASALARRYFLASSGLLAASLSLLAWATGATTLTGIFGALESVSRTVGLVAAGGIVLAAVIQSALFPFHNWLLSSMTAPTPASALMHAGFVNAGGILLTRFAPVVADHLAVMSLVVLFGAVSALLGQAMILVQTDVKRKLGCSTIAQMGFMILQCGLGFFAAAIAHLVLHGFYKAYLFLSSGAAVEQAVPRDEKQTHLGFSGVAVSLLTAVGGGVLFGVLTGKATSLELNSGTILTLVVVLTTLTAARDILRRSTLPASVRFVSAPLVVLTAISGYAIAFNAVSTMLSGVPMTHVSTEMTIAHYLVVALFVGAYLVAELGWYHSSKRLYVTLLNLSQPDPNTVLTDKEDYNDA</sequence>
<feature type="transmembrane region" description="Helical" evidence="6">
    <location>
        <begin position="255"/>
        <end position="278"/>
    </location>
</feature>
<evidence type="ECO:0000259" key="7">
    <source>
        <dbReference type="Pfam" id="PF00361"/>
    </source>
</evidence>
<evidence type="ECO:0000256" key="1">
    <source>
        <dbReference type="ARBA" id="ARBA00004141"/>
    </source>
</evidence>
<dbReference type="GO" id="GO:0042773">
    <property type="term" value="P:ATP synthesis coupled electron transport"/>
    <property type="evidence" value="ECO:0007669"/>
    <property type="project" value="InterPro"/>
</dbReference>
<evidence type="ECO:0000313" key="10">
    <source>
        <dbReference type="Proteomes" id="UP000728647"/>
    </source>
</evidence>
<dbReference type="InterPro" id="IPR001516">
    <property type="entry name" value="Proton_antipo_N"/>
</dbReference>
<feature type="transmembrane region" description="Helical" evidence="6">
    <location>
        <begin position="409"/>
        <end position="427"/>
    </location>
</feature>
<protein>
    <submittedName>
        <fullName evidence="9">Oxidoreductase</fullName>
    </submittedName>
</protein>
<keyword evidence="2 6" id="KW-0812">Transmembrane</keyword>
<dbReference type="Proteomes" id="UP000728647">
    <property type="component" value="Unassembled WGS sequence"/>
</dbReference>
<evidence type="ECO:0000256" key="2">
    <source>
        <dbReference type="ARBA" id="ARBA00022692"/>
    </source>
</evidence>
<feature type="transmembrane region" description="Helical" evidence="6">
    <location>
        <begin position="193"/>
        <end position="218"/>
    </location>
</feature>
<feature type="transmembrane region" description="Helical" evidence="6">
    <location>
        <begin position="151"/>
        <end position="173"/>
    </location>
</feature>
<feature type="transmembrane region" description="Helical" evidence="6">
    <location>
        <begin position="378"/>
        <end position="397"/>
    </location>
</feature>
<feature type="transmembrane region" description="Helical" evidence="6">
    <location>
        <begin position="344"/>
        <end position="366"/>
    </location>
</feature>
<evidence type="ECO:0000313" key="9">
    <source>
        <dbReference type="EMBL" id="NUB90422.1"/>
    </source>
</evidence>
<feature type="region of interest" description="Disordered" evidence="5">
    <location>
        <begin position="1"/>
        <end position="26"/>
    </location>
</feature>
<gene>
    <name evidence="9" type="ORF">HT576_05135</name>
</gene>
<feature type="transmembrane region" description="Helical" evidence="6">
    <location>
        <begin position="121"/>
        <end position="139"/>
    </location>
</feature>
<keyword evidence="3 6" id="KW-1133">Transmembrane helix</keyword>
<name>A0A8J8GMB1_9EURY</name>
<dbReference type="GO" id="GO:0008137">
    <property type="term" value="F:NADH dehydrogenase (ubiquinone) activity"/>
    <property type="evidence" value="ECO:0007669"/>
    <property type="project" value="InterPro"/>
</dbReference>
<dbReference type="Pfam" id="PF00662">
    <property type="entry name" value="Proton_antipo_N"/>
    <property type="match status" value="1"/>
</dbReference>
<evidence type="ECO:0000256" key="5">
    <source>
        <dbReference type="SAM" id="MobiDB-lite"/>
    </source>
</evidence>
<dbReference type="EMBL" id="JABURA010000001">
    <property type="protein sequence ID" value="NUB90422.1"/>
    <property type="molecule type" value="Genomic_DNA"/>
</dbReference>
<dbReference type="AlphaFoldDB" id="A0A8J8GMB1"/>
<dbReference type="OrthoDB" id="186623at2157"/>
<dbReference type="Pfam" id="PF00361">
    <property type="entry name" value="Proton_antipo_M"/>
    <property type="match status" value="1"/>
</dbReference>
<dbReference type="PANTHER" id="PTHR42829">
    <property type="entry name" value="NADH-UBIQUINONE OXIDOREDUCTASE CHAIN 5"/>
    <property type="match status" value="1"/>
</dbReference>
<feature type="transmembrane region" description="Helical" evidence="6">
    <location>
        <begin position="447"/>
        <end position="468"/>
    </location>
</feature>
<dbReference type="GO" id="GO:0016020">
    <property type="term" value="C:membrane"/>
    <property type="evidence" value="ECO:0007669"/>
    <property type="project" value="UniProtKB-SubCell"/>
</dbReference>
<reference evidence="9" key="1">
    <citation type="submission" date="2020-06" db="EMBL/GenBank/DDBJ databases">
        <title>Haloterrigena sp. nov., an extremely halophilic archaeon isolated from a saline sediment.</title>
        <authorList>
            <person name="Liu B.-B."/>
        </authorList>
    </citation>
    <scope>NUCLEOTIDE SEQUENCE</scope>
    <source>
        <strain evidence="9">SYSU A121-1</strain>
    </source>
</reference>
<evidence type="ECO:0000256" key="3">
    <source>
        <dbReference type="ARBA" id="ARBA00022989"/>
    </source>
</evidence>
<evidence type="ECO:0000256" key="4">
    <source>
        <dbReference type="ARBA" id="ARBA00023136"/>
    </source>
</evidence>
<feature type="transmembrane region" description="Helical" evidence="6">
    <location>
        <begin position="290"/>
        <end position="311"/>
    </location>
</feature>
<feature type="compositionally biased region" description="Polar residues" evidence="5">
    <location>
        <begin position="17"/>
        <end position="26"/>
    </location>
</feature>
<feature type="transmembrane region" description="Helical" evidence="6">
    <location>
        <begin position="34"/>
        <end position="53"/>
    </location>
</feature>
<dbReference type="PANTHER" id="PTHR42829:SF1">
    <property type="entry name" value="INORGANIC CARBON TRANSPORTER SUBUNIT DABB-RELATED"/>
    <property type="match status" value="1"/>
</dbReference>
<accession>A0A8J8GMB1</accession>
<dbReference type="InterPro" id="IPR003945">
    <property type="entry name" value="NU5C-like"/>
</dbReference>
<feature type="transmembrane region" description="Helical" evidence="6">
    <location>
        <begin position="98"/>
        <end position="115"/>
    </location>
</feature>